<protein>
    <submittedName>
        <fullName evidence="2">Os10g0181700 protein</fullName>
    </submittedName>
</protein>
<name>A0A0P0XSB5_ORYSJ</name>
<evidence type="ECO:0000256" key="1">
    <source>
        <dbReference type="SAM" id="Coils"/>
    </source>
</evidence>
<reference evidence="3" key="1">
    <citation type="journal article" date="2005" name="Nature">
        <title>The map-based sequence of the rice genome.</title>
        <authorList>
            <consortium name="International rice genome sequencing project (IRGSP)"/>
            <person name="Matsumoto T."/>
            <person name="Wu J."/>
            <person name="Kanamori H."/>
            <person name="Katayose Y."/>
            <person name="Fujisawa M."/>
            <person name="Namiki N."/>
            <person name="Mizuno H."/>
            <person name="Yamamoto K."/>
            <person name="Antonio B.A."/>
            <person name="Baba T."/>
            <person name="Sakata K."/>
            <person name="Nagamura Y."/>
            <person name="Aoki H."/>
            <person name="Arikawa K."/>
            <person name="Arita K."/>
            <person name="Bito T."/>
            <person name="Chiden Y."/>
            <person name="Fujitsuka N."/>
            <person name="Fukunaka R."/>
            <person name="Hamada M."/>
            <person name="Harada C."/>
            <person name="Hayashi A."/>
            <person name="Hijishita S."/>
            <person name="Honda M."/>
            <person name="Hosokawa S."/>
            <person name="Ichikawa Y."/>
            <person name="Idonuma A."/>
            <person name="Iijima M."/>
            <person name="Ikeda M."/>
            <person name="Ikeno M."/>
            <person name="Ito K."/>
            <person name="Ito S."/>
            <person name="Ito T."/>
            <person name="Ito Y."/>
            <person name="Ito Y."/>
            <person name="Iwabuchi A."/>
            <person name="Kamiya K."/>
            <person name="Karasawa W."/>
            <person name="Kurita K."/>
            <person name="Katagiri S."/>
            <person name="Kikuta A."/>
            <person name="Kobayashi H."/>
            <person name="Kobayashi N."/>
            <person name="Machita K."/>
            <person name="Maehara T."/>
            <person name="Masukawa M."/>
            <person name="Mizubayashi T."/>
            <person name="Mukai Y."/>
            <person name="Nagasaki H."/>
            <person name="Nagata Y."/>
            <person name="Naito S."/>
            <person name="Nakashima M."/>
            <person name="Nakama Y."/>
            <person name="Nakamichi Y."/>
            <person name="Nakamura M."/>
            <person name="Meguro A."/>
            <person name="Negishi M."/>
            <person name="Ohta I."/>
            <person name="Ohta T."/>
            <person name="Okamoto M."/>
            <person name="Ono N."/>
            <person name="Saji S."/>
            <person name="Sakaguchi M."/>
            <person name="Sakai K."/>
            <person name="Shibata M."/>
            <person name="Shimokawa T."/>
            <person name="Song J."/>
            <person name="Takazaki Y."/>
            <person name="Terasawa K."/>
            <person name="Tsugane M."/>
            <person name="Tsuji K."/>
            <person name="Ueda S."/>
            <person name="Waki K."/>
            <person name="Yamagata H."/>
            <person name="Yamamoto M."/>
            <person name="Yamamoto S."/>
            <person name="Yamane H."/>
            <person name="Yoshiki S."/>
            <person name="Yoshihara R."/>
            <person name="Yukawa K."/>
            <person name="Zhong H."/>
            <person name="Yano M."/>
            <person name="Yuan Q."/>
            <person name="Ouyang S."/>
            <person name="Liu J."/>
            <person name="Jones K.M."/>
            <person name="Gansberger K."/>
            <person name="Moffat K."/>
            <person name="Hill J."/>
            <person name="Bera J."/>
            <person name="Fadrosh D."/>
            <person name="Jin S."/>
            <person name="Johri S."/>
            <person name="Kim M."/>
            <person name="Overton L."/>
            <person name="Reardon M."/>
            <person name="Tsitrin T."/>
            <person name="Vuong H."/>
            <person name="Weaver B."/>
            <person name="Ciecko A."/>
            <person name="Tallon L."/>
            <person name="Jackson J."/>
            <person name="Pai G."/>
            <person name="Aken S.V."/>
            <person name="Utterback T."/>
            <person name="Reidmuller S."/>
            <person name="Feldblyum T."/>
            <person name="Hsiao J."/>
            <person name="Zismann V."/>
            <person name="Iobst S."/>
            <person name="de Vazeille A.R."/>
            <person name="Buell C.R."/>
            <person name="Ying K."/>
            <person name="Li Y."/>
            <person name="Lu T."/>
            <person name="Huang Y."/>
            <person name="Zhao Q."/>
            <person name="Feng Q."/>
            <person name="Zhang L."/>
            <person name="Zhu J."/>
            <person name="Weng Q."/>
            <person name="Mu J."/>
            <person name="Lu Y."/>
            <person name="Fan D."/>
            <person name="Liu Y."/>
            <person name="Guan J."/>
            <person name="Zhang Y."/>
            <person name="Yu S."/>
            <person name="Liu X."/>
            <person name="Zhang Y."/>
            <person name="Hong G."/>
            <person name="Han B."/>
            <person name="Choisne N."/>
            <person name="Demange N."/>
            <person name="Orjeda G."/>
            <person name="Samain S."/>
            <person name="Cattolico L."/>
            <person name="Pelletier E."/>
            <person name="Couloux A."/>
            <person name="Segurens B."/>
            <person name="Wincker P."/>
            <person name="D'Hont A."/>
            <person name="Scarpelli C."/>
            <person name="Weissenbach J."/>
            <person name="Salanoubat M."/>
            <person name="Quetier F."/>
            <person name="Yu Y."/>
            <person name="Kim H.R."/>
            <person name="Rambo T."/>
            <person name="Currie J."/>
            <person name="Collura K."/>
            <person name="Luo M."/>
            <person name="Yang T."/>
            <person name="Ammiraju J.S.S."/>
            <person name="Engler F."/>
            <person name="Soderlund C."/>
            <person name="Wing R.A."/>
            <person name="Palmer L.E."/>
            <person name="de la Bastide M."/>
            <person name="Spiegel L."/>
            <person name="Nascimento L."/>
            <person name="Zutavern T."/>
            <person name="O'Shaughnessy A."/>
            <person name="Dike S."/>
            <person name="Dedhia N."/>
            <person name="Preston R."/>
            <person name="Balija V."/>
            <person name="McCombie W.R."/>
            <person name="Chow T."/>
            <person name="Chen H."/>
            <person name="Chung M."/>
            <person name="Chen C."/>
            <person name="Shaw J."/>
            <person name="Wu H."/>
            <person name="Hsiao K."/>
            <person name="Chao Y."/>
            <person name="Chu M."/>
            <person name="Cheng C."/>
            <person name="Hour A."/>
            <person name="Lee P."/>
            <person name="Lin S."/>
            <person name="Lin Y."/>
            <person name="Liou J."/>
            <person name="Liu S."/>
            <person name="Hsing Y."/>
            <person name="Raghuvanshi S."/>
            <person name="Mohanty A."/>
            <person name="Bharti A.K."/>
            <person name="Gaur A."/>
            <person name="Gupta V."/>
            <person name="Kumar D."/>
            <person name="Ravi V."/>
            <person name="Vij S."/>
            <person name="Kapur A."/>
            <person name="Khurana P."/>
            <person name="Khurana P."/>
            <person name="Khurana J.P."/>
            <person name="Tyagi A.K."/>
            <person name="Gaikwad K."/>
            <person name="Singh A."/>
            <person name="Dalal V."/>
            <person name="Srivastava S."/>
            <person name="Dixit A."/>
            <person name="Pal A.K."/>
            <person name="Ghazi I.A."/>
            <person name="Yadav M."/>
            <person name="Pandit A."/>
            <person name="Bhargava A."/>
            <person name="Sureshbabu K."/>
            <person name="Batra K."/>
            <person name="Sharma T.R."/>
            <person name="Mohapatra T."/>
            <person name="Singh N.K."/>
            <person name="Messing J."/>
            <person name="Nelson A.B."/>
            <person name="Fuks G."/>
            <person name="Kavchok S."/>
            <person name="Keizer G."/>
            <person name="Linton E."/>
            <person name="Llaca V."/>
            <person name="Song R."/>
            <person name="Tanyolac B."/>
            <person name="Young S."/>
            <person name="Ho-Il K."/>
            <person name="Hahn J.H."/>
            <person name="Sangsakoo G."/>
            <person name="Vanavichit A."/>
            <person name="de Mattos Luiz.A.T."/>
            <person name="Zimmer P.D."/>
            <person name="Malone G."/>
            <person name="Dellagostin O."/>
            <person name="de Oliveira A.C."/>
            <person name="Bevan M."/>
            <person name="Bancroft I."/>
            <person name="Minx P."/>
            <person name="Cordum H."/>
            <person name="Wilson R."/>
            <person name="Cheng Z."/>
            <person name="Jin W."/>
            <person name="Jiang J."/>
            <person name="Leong S.A."/>
            <person name="Iwama H."/>
            <person name="Gojobori T."/>
            <person name="Itoh T."/>
            <person name="Niimura Y."/>
            <person name="Fujii Y."/>
            <person name="Habara T."/>
            <person name="Sakai H."/>
            <person name="Sato Y."/>
            <person name="Wilson G."/>
            <person name="Kumar K."/>
            <person name="McCouch S."/>
            <person name="Juretic N."/>
            <person name="Hoen D."/>
            <person name="Wright S."/>
            <person name="Bruskiewich R."/>
            <person name="Bureau T."/>
            <person name="Miyao A."/>
            <person name="Hirochika H."/>
            <person name="Nishikawa T."/>
            <person name="Kadowaki K."/>
            <person name="Sugiura M."/>
            <person name="Burr B."/>
            <person name="Sasaki T."/>
        </authorList>
    </citation>
    <scope>NUCLEOTIDE SEQUENCE [LARGE SCALE GENOMIC DNA]</scope>
    <source>
        <strain evidence="3">cv. Nipponbare</strain>
    </source>
</reference>
<sequence length="85" mass="9802">ILCGIQNSVDIGSEGALDPYIMEKLSEENIGLFTRREELRQRDTQLRQTVGELEQQLAETKKKCAQLADDLRIRKSQQQQQPPYI</sequence>
<dbReference type="ExpressionAtlas" id="A0A0P0XSB5">
    <property type="expression patterns" value="baseline and differential"/>
</dbReference>
<feature type="coiled-coil region" evidence="1">
    <location>
        <begin position="22"/>
        <end position="70"/>
    </location>
</feature>
<keyword evidence="1" id="KW-0175">Coiled coil</keyword>
<accession>A0A0P0XSB5</accession>
<reference evidence="2 3" key="2">
    <citation type="journal article" date="2013" name="Plant Cell Physiol.">
        <title>Rice Annotation Project Database (RAP-DB): an integrative and interactive database for rice genomics.</title>
        <authorList>
            <person name="Sakai H."/>
            <person name="Lee S.S."/>
            <person name="Tanaka T."/>
            <person name="Numa H."/>
            <person name="Kim J."/>
            <person name="Kawahara Y."/>
            <person name="Wakimoto H."/>
            <person name="Yang C.C."/>
            <person name="Iwamoto M."/>
            <person name="Abe T."/>
            <person name="Yamada Y."/>
            <person name="Muto A."/>
            <person name="Inokuchi H."/>
            <person name="Ikemura T."/>
            <person name="Matsumoto T."/>
            <person name="Sasaki T."/>
            <person name="Itoh T."/>
        </authorList>
    </citation>
    <scope>NUCLEOTIDE SEQUENCE [LARGE SCALE GENOMIC DNA]</scope>
    <source>
        <strain evidence="3">cv. Nipponbare</strain>
    </source>
</reference>
<feature type="non-terminal residue" evidence="2">
    <location>
        <position position="85"/>
    </location>
</feature>
<organism evidence="2 3">
    <name type="scientific">Oryza sativa subsp. japonica</name>
    <name type="common">Rice</name>
    <dbReference type="NCBI Taxonomy" id="39947"/>
    <lineage>
        <taxon>Eukaryota</taxon>
        <taxon>Viridiplantae</taxon>
        <taxon>Streptophyta</taxon>
        <taxon>Embryophyta</taxon>
        <taxon>Tracheophyta</taxon>
        <taxon>Spermatophyta</taxon>
        <taxon>Magnoliopsida</taxon>
        <taxon>Liliopsida</taxon>
        <taxon>Poales</taxon>
        <taxon>Poaceae</taxon>
        <taxon>BOP clade</taxon>
        <taxon>Oryzoideae</taxon>
        <taxon>Oryzeae</taxon>
        <taxon>Oryzinae</taxon>
        <taxon>Oryza</taxon>
        <taxon>Oryza sativa</taxon>
    </lineage>
</organism>
<dbReference type="Proteomes" id="UP000059680">
    <property type="component" value="Chromosome 10"/>
</dbReference>
<keyword evidence="3" id="KW-1185">Reference proteome</keyword>
<reference evidence="2 3" key="3">
    <citation type="journal article" date="2013" name="Rice">
        <title>Improvement of the Oryza sativa Nipponbare reference genome using next generation sequence and optical map data.</title>
        <authorList>
            <person name="Kawahara Y."/>
            <person name="de la Bastide M."/>
            <person name="Hamilton J.P."/>
            <person name="Kanamori H."/>
            <person name="McCombie W.R."/>
            <person name="Ouyang S."/>
            <person name="Schwartz D.C."/>
            <person name="Tanaka T."/>
            <person name="Wu J."/>
            <person name="Zhou S."/>
            <person name="Childs K.L."/>
            <person name="Davidson R.M."/>
            <person name="Lin H."/>
            <person name="Quesada-Ocampo L."/>
            <person name="Vaillancourt B."/>
            <person name="Sakai H."/>
            <person name="Lee S.S."/>
            <person name="Kim J."/>
            <person name="Numa H."/>
            <person name="Itoh T."/>
            <person name="Buell C.R."/>
            <person name="Matsumoto T."/>
        </authorList>
    </citation>
    <scope>NUCLEOTIDE SEQUENCE [LARGE SCALE GENOMIC DNA]</scope>
    <source>
        <strain evidence="3">cv. Nipponbare</strain>
    </source>
</reference>
<proteinExistence type="evidence at protein level"/>
<gene>
    <name evidence="2" type="ordered locus">Os10g0181700</name>
    <name evidence="2" type="ORF">OSNPB_100181700</name>
</gene>
<keyword evidence="4 5" id="KW-1267">Proteomics identification</keyword>
<evidence type="ECO:0007829" key="5">
    <source>
        <dbReference type="ProteomicsDB" id="A0A0P0XSB5"/>
    </source>
</evidence>
<evidence type="ECO:0007829" key="4">
    <source>
        <dbReference type="PeptideAtlas" id="A0A0P0XSB5"/>
    </source>
</evidence>
<evidence type="ECO:0000313" key="2">
    <source>
        <dbReference type="EMBL" id="BAT10128.1"/>
    </source>
</evidence>
<evidence type="ECO:0000313" key="3">
    <source>
        <dbReference type="Proteomes" id="UP000059680"/>
    </source>
</evidence>
<dbReference type="Gramene" id="Os10t0181700-02">
    <property type="protein sequence ID" value="Os10t0181700-02"/>
    <property type="gene ID" value="Os10g0181700"/>
</dbReference>
<dbReference type="AlphaFoldDB" id="A0A0P0XSB5"/>
<dbReference type="EMBL" id="AP014966">
    <property type="protein sequence ID" value="BAT10128.1"/>
    <property type="molecule type" value="Genomic_DNA"/>
</dbReference>